<dbReference type="Pfam" id="PF00027">
    <property type="entry name" value="cNMP_binding"/>
    <property type="match status" value="1"/>
</dbReference>
<dbReference type="Gene3D" id="3.10.580.10">
    <property type="entry name" value="CBS-domain"/>
    <property type="match status" value="1"/>
</dbReference>
<dbReference type="InterPro" id="IPR051257">
    <property type="entry name" value="Diverse_CBS-Domain"/>
</dbReference>
<dbReference type="KEGG" id="din:Selin_1069"/>
<dbReference type="InterPro" id="IPR046342">
    <property type="entry name" value="CBS_dom_sf"/>
</dbReference>
<protein>
    <recommendedName>
        <fullName evidence="7">CBS domain and cyclic nucleotide-regulated nucleotidyltransferase</fullName>
    </recommendedName>
</protein>
<dbReference type="InterPro" id="IPR000595">
    <property type="entry name" value="cNMP-bd_dom"/>
</dbReference>
<feature type="domain" description="CBS" evidence="4">
    <location>
        <begin position="220"/>
        <end position="276"/>
    </location>
</feature>
<name>E6W3L1_DESIS</name>
<dbReference type="Pfam" id="PF03445">
    <property type="entry name" value="DUF294"/>
    <property type="match status" value="1"/>
</dbReference>
<dbReference type="eggNOG" id="COG2905">
    <property type="taxonomic scope" value="Bacteria"/>
</dbReference>
<dbReference type="InterPro" id="IPR014710">
    <property type="entry name" value="RmlC-like_jellyroll"/>
</dbReference>
<dbReference type="PANTHER" id="PTHR43080:SF2">
    <property type="entry name" value="CBS DOMAIN-CONTAINING PROTEIN"/>
    <property type="match status" value="1"/>
</dbReference>
<evidence type="ECO:0000313" key="5">
    <source>
        <dbReference type="EMBL" id="ADU65804.1"/>
    </source>
</evidence>
<dbReference type="PANTHER" id="PTHR43080">
    <property type="entry name" value="CBS DOMAIN-CONTAINING PROTEIN CBSX3, MITOCHONDRIAL"/>
    <property type="match status" value="1"/>
</dbReference>
<dbReference type="SMART" id="SM00116">
    <property type="entry name" value="CBS"/>
    <property type="match status" value="2"/>
</dbReference>
<dbReference type="Proteomes" id="UP000002572">
    <property type="component" value="Chromosome"/>
</dbReference>
<reference evidence="5 6" key="1">
    <citation type="submission" date="2010-12" db="EMBL/GenBank/DDBJ databases">
        <title>Complete sequence of Desulfurispirillum indicum S5.</title>
        <authorList>
            <consortium name="US DOE Joint Genome Institute"/>
            <person name="Lucas S."/>
            <person name="Copeland A."/>
            <person name="Lapidus A."/>
            <person name="Cheng J.-F."/>
            <person name="Goodwin L."/>
            <person name="Pitluck S."/>
            <person name="Chertkov O."/>
            <person name="Held B."/>
            <person name="Detter J.C."/>
            <person name="Han C."/>
            <person name="Tapia R."/>
            <person name="Land M."/>
            <person name="Hauser L."/>
            <person name="Kyrpides N."/>
            <person name="Ivanova N."/>
            <person name="Mikhailova N."/>
            <person name="Haggblom M."/>
            <person name="Rauschenbach I."/>
            <person name="Bini E."/>
            <person name="Woyke T."/>
        </authorList>
    </citation>
    <scope>NUCLEOTIDE SEQUENCE [LARGE SCALE GENOMIC DNA]</scope>
    <source>
        <strain evidence="6">ATCC BAA-1389 / DSM 22839 / S5</strain>
    </source>
</reference>
<dbReference type="PROSITE" id="PS50042">
    <property type="entry name" value="CNMP_BINDING_3"/>
    <property type="match status" value="1"/>
</dbReference>
<evidence type="ECO:0000256" key="1">
    <source>
        <dbReference type="ARBA" id="ARBA00023122"/>
    </source>
</evidence>
<dbReference type="InParanoid" id="E6W3L1"/>
<proteinExistence type="predicted"/>
<keyword evidence="1 2" id="KW-0129">CBS domain</keyword>
<dbReference type="PROSITE" id="PS51371">
    <property type="entry name" value="CBS"/>
    <property type="match status" value="1"/>
</dbReference>
<accession>E6W3L1</accession>
<evidence type="ECO:0000259" key="3">
    <source>
        <dbReference type="PROSITE" id="PS50042"/>
    </source>
</evidence>
<dbReference type="OrthoDB" id="9808528at2"/>
<dbReference type="CDD" id="cd00038">
    <property type="entry name" value="CAP_ED"/>
    <property type="match status" value="1"/>
</dbReference>
<dbReference type="SUPFAM" id="SSF54631">
    <property type="entry name" value="CBS-domain pair"/>
    <property type="match status" value="1"/>
</dbReference>
<gene>
    <name evidence="5" type="ordered locus">Selin_1069</name>
</gene>
<dbReference type="Pfam" id="PF00571">
    <property type="entry name" value="CBS"/>
    <property type="match status" value="2"/>
</dbReference>
<dbReference type="SUPFAM" id="SSF51206">
    <property type="entry name" value="cAMP-binding domain-like"/>
    <property type="match status" value="1"/>
</dbReference>
<dbReference type="InterPro" id="IPR018821">
    <property type="entry name" value="DUF294_put_nucleoTrafse_sb-bd"/>
</dbReference>
<dbReference type="AlphaFoldDB" id="E6W3L1"/>
<dbReference type="Gene3D" id="2.60.120.10">
    <property type="entry name" value="Jelly Rolls"/>
    <property type="match status" value="1"/>
</dbReference>
<evidence type="ECO:0000313" key="6">
    <source>
        <dbReference type="Proteomes" id="UP000002572"/>
    </source>
</evidence>
<dbReference type="EMBL" id="CP002432">
    <property type="protein sequence ID" value="ADU65804.1"/>
    <property type="molecule type" value="Genomic_DNA"/>
</dbReference>
<dbReference type="InterPro" id="IPR005105">
    <property type="entry name" value="GlnD_Uridyltrans_N"/>
</dbReference>
<organism evidence="5 6">
    <name type="scientific">Desulfurispirillum indicum (strain ATCC BAA-1389 / DSM 22839 / S5)</name>
    <dbReference type="NCBI Taxonomy" id="653733"/>
    <lineage>
        <taxon>Bacteria</taxon>
        <taxon>Pseudomonadati</taxon>
        <taxon>Chrysiogenota</taxon>
        <taxon>Chrysiogenia</taxon>
        <taxon>Chrysiogenales</taxon>
        <taxon>Chrysiogenaceae</taxon>
        <taxon>Desulfurispirillum</taxon>
    </lineage>
</organism>
<dbReference type="InterPro" id="IPR018490">
    <property type="entry name" value="cNMP-bd_dom_sf"/>
</dbReference>
<keyword evidence="6" id="KW-1185">Reference proteome</keyword>
<dbReference type="GO" id="GO:0008773">
    <property type="term" value="F:[protein-PII] uridylyltransferase activity"/>
    <property type="evidence" value="ECO:0007669"/>
    <property type="project" value="InterPro"/>
</dbReference>
<evidence type="ECO:0008006" key="7">
    <source>
        <dbReference type="Google" id="ProtNLM"/>
    </source>
</evidence>
<dbReference type="CDD" id="cd05401">
    <property type="entry name" value="NT_GlnE_GlnD_like"/>
    <property type="match status" value="1"/>
</dbReference>
<dbReference type="HOGENOM" id="CLU_027866_1_0_0"/>
<dbReference type="RefSeq" id="WP_013505685.1">
    <property type="nucleotide sequence ID" value="NC_014836.1"/>
</dbReference>
<dbReference type="Pfam" id="PF10335">
    <property type="entry name" value="DUF294_C"/>
    <property type="match status" value="1"/>
</dbReference>
<feature type="domain" description="Cyclic nucleotide-binding" evidence="3">
    <location>
        <begin position="17"/>
        <end position="131"/>
    </location>
</feature>
<dbReference type="InterPro" id="IPR000644">
    <property type="entry name" value="CBS_dom"/>
</dbReference>
<evidence type="ECO:0000259" key="4">
    <source>
        <dbReference type="PROSITE" id="PS51371"/>
    </source>
</evidence>
<sequence length="611" mass="69745">MSLNTLDHRVFFSSVEPFCSLEEERFGSVLANIDVAYYRNRDIIMQRGQEPEYYYIIAKGMVEEIDEEENSSFYAVKDSFDAASLLQNRVRHQYIAAEETLCFVLKKEIFLQLIKSDAAFESYFLHNLSEKMNALLERDINKEMASFMATRVRDCVVHPPVVVSHDASIRDAVACMSQNKSDSLIVQFPDGGEGLVTNTDLREKVILPDLSYDTAIGTIVVKKLITIEESDFLFNALLLLIEHSIKRIIVQRDGKTVGVLEQIDLLSSISSKAHLTNMQIQQARTVDELKAASSDVVYLIKSLQQQGVKVRHITKLLGDLNTKIYKKLYELVAPPELIENSALIILGSEGRKEQTLRTDQDNALILRDGFEHPELRQITKDFTDALISFGFPECPGGVMVVNPYWCKSLAAFDSELRRWVSEPAGDNAMNFAILIDASFVAGDVALYEGLREAMHRYIRQDNLFFANFAKNALIFETPLSLFANFVTEKRGRSEELDIKKGAIFPIVHGVRSLALEHYCQHTNTIERIKELNDKGVLDTAFATELIESLSFLLSLRLNIHLQKYERGKVVDNYLNPKDLSNFERDLLRDVFKIVDRFKKYITHHFRINMVR</sequence>
<dbReference type="STRING" id="653733.Selin_1069"/>
<evidence type="ECO:0000256" key="2">
    <source>
        <dbReference type="PROSITE-ProRule" id="PRU00703"/>
    </source>
</evidence>